<dbReference type="Gene3D" id="3.40.50.1820">
    <property type="entry name" value="alpha/beta hydrolase"/>
    <property type="match status" value="1"/>
</dbReference>
<evidence type="ECO:0000313" key="2">
    <source>
        <dbReference type="EMBL" id="GMA42308.1"/>
    </source>
</evidence>
<sequence>MKPVMESTCKASDGTTLAVRTTLPAGPVRGVVQILHGMAEHAGRYDRLAGELADAGLAVVAHDQRGHGATSPTSLGHVADRDGWGLLVEDALTVGELARAQHPGAPLVLLGHSMGSLVARTLAAKDSRTIDGLVLSGTVALPGRLERVAGLAIARASCRLRGPGRPARLLDRVLNGGFNRAFKPARTSFDWLSRDEAVVDDYIADPAAGFVCSNGFYVDLFTGLGQAFDRGGVASVRSDLPIHLLAGEEDPVGDRGGVVADVAASYRRAGVRDVTTRLYSGGRHEMFNETSREEVVADLIAWIEGHVVAGSQGGDVIPLRRKEIDGDRP</sequence>
<dbReference type="Proteomes" id="UP001157126">
    <property type="component" value="Unassembled WGS sequence"/>
</dbReference>
<dbReference type="InterPro" id="IPR029058">
    <property type="entry name" value="AB_hydrolase_fold"/>
</dbReference>
<organism evidence="2 3">
    <name type="scientific">Mobilicoccus caccae</name>
    <dbReference type="NCBI Taxonomy" id="1859295"/>
    <lineage>
        <taxon>Bacteria</taxon>
        <taxon>Bacillati</taxon>
        <taxon>Actinomycetota</taxon>
        <taxon>Actinomycetes</taxon>
        <taxon>Micrococcales</taxon>
        <taxon>Dermatophilaceae</taxon>
        <taxon>Mobilicoccus</taxon>
    </lineage>
</organism>
<protein>
    <recommendedName>
        <fullName evidence="1">Serine aminopeptidase S33 domain-containing protein</fullName>
    </recommendedName>
</protein>
<evidence type="ECO:0000259" key="1">
    <source>
        <dbReference type="Pfam" id="PF12146"/>
    </source>
</evidence>
<reference evidence="3" key="1">
    <citation type="journal article" date="2019" name="Int. J. Syst. Evol. Microbiol.">
        <title>The Global Catalogue of Microorganisms (GCM) 10K type strain sequencing project: providing services to taxonomists for standard genome sequencing and annotation.</title>
        <authorList>
            <consortium name="The Broad Institute Genomics Platform"/>
            <consortium name="The Broad Institute Genome Sequencing Center for Infectious Disease"/>
            <person name="Wu L."/>
            <person name="Ma J."/>
        </authorList>
    </citation>
    <scope>NUCLEOTIDE SEQUENCE [LARGE SCALE GENOMIC DNA]</scope>
    <source>
        <strain evidence="3">NBRC 113072</strain>
    </source>
</reference>
<proteinExistence type="predicted"/>
<name>A0ABQ6IWH5_9MICO</name>
<dbReference type="InterPro" id="IPR022742">
    <property type="entry name" value="Hydrolase_4"/>
</dbReference>
<keyword evidence="3" id="KW-1185">Reference proteome</keyword>
<feature type="domain" description="Serine aminopeptidase S33" evidence="1">
    <location>
        <begin position="27"/>
        <end position="290"/>
    </location>
</feature>
<dbReference type="InterPro" id="IPR051044">
    <property type="entry name" value="MAG_DAG_Lipase"/>
</dbReference>
<gene>
    <name evidence="2" type="ORF">GCM10025883_43530</name>
</gene>
<evidence type="ECO:0000313" key="3">
    <source>
        <dbReference type="Proteomes" id="UP001157126"/>
    </source>
</evidence>
<dbReference type="PANTHER" id="PTHR11614">
    <property type="entry name" value="PHOSPHOLIPASE-RELATED"/>
    <property type="match status" value="1"/>
</dbReference>
<dbReference type="SUPFAM" id="SSF53474">
    <property type="entry name" value="alpha/beta-Hydrolases"/>
    <property type="match status" value="1"/>
</dbReference>
<comment type="caution">
    <text evidence="2">The sequence shown here is derived from an EMBL/GenBank/DDBJ whole genome shotgun (WGS) entry which is preliminary data.</text>
</comment>
<dbReference type="EMBL" id="BSUO01000001">
    <property type="protein sequence ID" value="GMA42308.1"/>
    <property type="molecule type" value="Genomic_DNA"/>
</dbReference>
<dbReference type="Pfam" id="PF12146">
    <property type="entry name" value="Hydrolase_4"/>
    <property type="match status" value="1"/>
</dbReference>
<accession>A0ABQ6IWH5</accession>